<dbReference type="OrthoDB" id="644067at2759"/>
<dbReference type="PANTHER" id="PTHR22952:SF175">
    <property type="entry name" value="PROTEIN ABSCISIC ACID-INSENSITIVE 5"/>
    <property type="match status" value="1"/>
</dbReference>
<dbReference type="Gene3D" id="1.20.5.170">
    <property type="match status" value="1"/>
</dbReference>
<dbReference type="PANTHER" id="PTHR22952">
    <property type="entry name" value="CAMP-RESPONSE ELEMENT BINDING PROTEIN-RELATED"/>
    <property type="match status" value="1"/>
</dbReference>
<dbReference type="GO" id="GO:0003700">
    <property type="term" value="F:DNA-binding transcription factor activity"/>
    <property type="evidence" value="ECO:0007669"/>
    <property type="project" value="InterPro"/>
</dbReference>
<evidence type="ECO:0000259" key="5">
    <source>
        <dbReference type="PROSITE" id="PS50217"/>
    </source>
</evidence>
<comment type="subcellular location">
    <subcellularLocation>
        <location evidence="1">Nucleus</location>
    </subcellularLocation>
</comment>
<reference evidence="6" key="1">
    <citation type="submission" date="2019-12" db="EMBL/GenBank/DDBJ databases">
        <authorList>
            <person name="Scholes J."/>
        </authorList>
    </citation>
    <scope>NUCLEOTIDE SEQUENCE</scope>
</reference>
<dbReference type="Pfam" id="PF00170">
    <property type="entry name" value="bZIP_1"/>
    <property type="match status" value="1"/>
</dbReference>
<protein>
    <submittedName>
        <fullName evidence="6">Protein ABSCISIC ACID-INSENSITIVE 5</fullName>
    </submittedName>
</protein>
<feature type="compositionally biased region" description="Basic and acidic residues" evidence="4">
    <location>
        <begin position="316"/>
        <end position="335"/>
    </location>
</feature>
<feature type="domain" description="BZIP" evidence="5">
    <location>
        <begin position="255"/>
        <end position="305"/>
    </location>
</feature>
<dbReference type="GO" id="GO:0003677">
    <property type="term" value="F:DNA binding"/>
    <property type="evidence" value="ECO:0007669"/>
    <property type="project" value="UniProtKB-KW"/>
</dbReference>
<name>A0A9N7MZV2_STRHE</name>
<dbReference type="GO" id="GO:0005634">
    <property type="term" value="C:nucleus"/>
    <property type="evidence" value="ECO:0007669"/>
    <property type="project" value="UniProtKB-SubCell"/>
</dbReference>
<evidence type="ECO:0000256" key="4">
    <source>
        <dbReference type="SAM" id="MobiDB-lite"/>
    </source>
</evidence>
<dbReference type="FunFam" id="1.20.5.170:FF:000036">
    <property type="entry name" value="ABSCISIC ACID-INSENSITIVE 5-like protein 2"/>
    <property type="match status" value="1"/>
</dbReference>
<dbReference type="Proteomes" id="UP001153555">
    <property type="component" value="Unassembled WGS sequence"/>
</dbReference>
<dbReference type="EMBL" id="CACSLK010017620">
    <property type="protein sequence ID" value="CAA0818838.1"/>
    <property type="molecule type" value="Genomic_DNA"/>
</dbReference>
<feature type="compositionally biased region" description="Basic and acidic residues" evidence="4">
    <location>
        <begin position="342"/>
        <end position="356"/>
    </location>
</feature>
<proteinExistence type="predicted"/>
<organism evidence="6 7">
    <name type="scientific">Striga hermonthica</name>
    <name type="common">Purple witchweed</name>
    <name type="synonym">Buchnera hermonthica</name>
    <dbReference type="NCBI Taxonomy" id="68872"/>
    <lineage>
        <taxon>Eukaryota</taxon>
        <taxon>Viridiplantae</taxon>
        <taxon>Streptophyta</taxon>
        <taxon>Embryophyta</taxon>
        <taxon>Tracheophyta</taxon>
        <taxon>Spermatophyta</taxon>
        <taxon>Magnoliopsida</taxon>
        <taxon>eudicotyledons</taxon>
        <taxon>Gunneridae</taxon>
        <taxon>Pentapetalae</taxon>
        <taxon>asterids</taxon>
        <taxon>lamiids</taxon>
        <taxon>Lamiales</taxon>
        <taxon>Orobanchaceae</taxon>
        <taxon>Buchnereae</taxon>
        <taxon>Striga</taxon>
    </lineage>
</organism>
<accession>A0A9N7MZV2</accession>
<feature type="region of interest" description="Disordered" evidence="4">
    <location>
        <begin position="1"/>
        <end position="40"/>
    </location>
</feature>
<keyword evidence="2" id="KW-0238">DNA-binding</keyword>
<dbReference type="AlphaFoldDB" id="A0A9N7MZV2"/>
<dbReference type="CDD" id="cd14707">
    <property type="entry name" value="bZIP_plant_BZIP46"/>
    <property type="match status" value="1"/>
</dbReference>
<evidence type="ECO:0000256" key="1">
    <source>
        <dbReference type="ARBA" id="ARBA00004123"/>
    </source>
</evidence>
<keyword evidence="7" id="KW-1185">Reference proteome</keyword>
<dbReference type="InterPro" id="IPR004827">
    <property type="entry name" value="bZIP"/>
</dbReference>
<evidence type="ECO:0000256" key="3">
    <source>
        <dbReference type="ARBA" id="ARBA00023242"/>
    </source>
</evidence>
<feature type="compositionally biased region" description="Basic and acidic residues" evidence="4">
    <location>
        <begin position="241"/>
        <end position="257"/>
    </location>
</feature>
<dbReference type="GO" id="GO:0045893">
    <property type="term" value="P:positive regulation of DNA-templated transcription"/>
    <property type="evidence" value="ECO:0007669"/>
    <property type="project" value="InterPro"/>
</dbReference>
<dbReference type="SMART" id="SM00338">
    <property type="entry name" value="BRLZ"/>
    <property type="match status" value="1"/>
</dbReference>
<evidence type="ECO:0000313" key="7">
    <source>
        <dbReference type="Proteomes" id="UP001153555"/>
    </source>
</evidence>
<keyword evidence="3" id="KW-0539">Nucleus</keyword>
<dbReference type="InterPro" id="IPR043452">
    <property type="entry name" value="BZIP46-like"/>
</dbReference>
<dbReference type="PROSITE" id="PS00036">
    <property type="entry name" value="BZIP_BASIC"/>
    <property type="match status" value="1"/>
</dbReference>
<comment type="caution">
    <text evidence="6">The sequence shown here is derived from an EMBL/GenBank/DDBJ whole genome shotgun (WGS) entry which is preliminary data.</text>
</comment>
<feature type="compositionally biased region" description="Polar residues" evidence="4">
    <location>
        <begin position="1"/>
        <end position="20"/>
    </location>
</feature>
<sequence>MDSENTSQGPDASSPVTESSQQQQRQQQRRQPKEDETVISRQQSIYTLTLDEFQNTINESGKNFGSMNMDEFLNSIWTAEENQAQAQAQAQAQCSSHTQPTSNINQYSAQFPGRAPNPCPGLPRQGSFAIPEPLYGKTVDEVWSRIHRANGAGENPAANRQLTFGEMTLEDFLVRAGIVRAQTQPAYDGAAAAAHSSAVVGPTNYAVRTPVAAVAAAYGYGPVGVGSPASPVATGGPCGVEGRRRAGDRPVEKVMERRQRRMIKNRESAARSRARKQAYTVELEAELNQLREENASLRRALVNMEIYFVAMSINDESERKRRRKSEEASEQEQRQLKTKARKVNEKLRDLQRSSSF</sequence>
<dbReference type="InterPro" id="IPR046347">
    <property type="entry name" value="bZIP_sf"/>
</dbReference>
<gene>
    <name evidence="6" type="ORF">SHERM_17729</name>
</gene>
<dbReference type="SUPFAM" id="SSF57959">
    <property type="entry name" value="Leucine zipper domain"/>
    <property type="match status" value="1"/>
</dbReference>
<feature type="region of interest" description="Disordered" evidence="4">
    <location>
        <begin position="316"/>
        <end position="356"/>
    </location>
</feature>
<dbReference type="PROSITE" id="PS50217">
    <property type="entry name" value="BZIP"/>
    <property type="match status" value="1"/>
</dbReference>
<evidence type="ECO:0000256" key="2">
    <source>
        <dbReference type="ARBA" id="ARBA00023125"/>
    </source>
</evidence>
<feature type="region of interest" description="Disordered" evidence="4">
    <location>
        <begin position="226"/>
        <end position="273"/>
    </location>
</feature>
<evidence type="ECO:0000313" key="6">
    <source>
        <dbReference type="EMBL" id="CAA0818838.1"/>
    </source>
</evidence>